<dbReference type="EMBL" id="AAQH01000004">
    <property type="protein sequence ID" value="EAT12859.1"/>
    <property type="molecule type" value="Genomic_DNA"/>
</dbReference>
<sequence length="141" mass="16605">MMSRRLFDLWIDNRVIMARVRGSWDDQIAKEFATAFRALGEQLYSTPPGHWAHIVYLDDWQLGTPDIEPIVIELVNWAITHGLTRTAQVYSPSMLKQFQMDRMVEDHREDFIRRIYPNERDAFAWLDSEGYAVTKSTLEIN</sequence>
<proteinExistence type="predicted"/>
<gene>
    <name evidence="1" type="ORF">RED65_12339</name>
</gene>
<dbReference type="STRING" id="207949.RED65_12339"/>
<evidence type="ECO:0000313" key="1">
    <source>
        <dbReference type="EMBL" id="EAT12859.1"/>
    </source>
</evidence>
<keyword evidence="2" id="KW-1185">Reference proteome</keyword>
<name>Q1N3L5_9GAMM</name>
<evidence type="ECO:0000313" key="2">
    <source>
        <dbReference type="Proteomes" id="UP000004263"/>
    </source>
</evidence>
<dbReference type="HOGENOM" id="CLU_1821631_0_0_6"/>
<dbReference type="OrthoDB" id="8903822at2"/>
<dbReference type="AlphaFoldDB" id="Q1N3L5"/>
<accession>Q1N3L5</accession>
<organism evidence="1 2">
    <name type="scientific">Bermanella marisrubri</name>
    <dbReference type="NCBI Taxonomy" id="207949"/>
    <lineage>
        <taxon>Bacteria</taxon>
        <taxon>Pseudomonadati</taxon>
        <taxon>Pseudomonadota</taxon>
        <taxon>Gammaproteobacteria</taxon>
        <taxon>Oceanospirillales</taxon>
        <taxon>Oceanospirillaceae</taxon>
        <taxon>Bermanella</taxon>
    </lineage>
</organism>
<reference evidence="1 2" key="1">
    <citation type="submission" date="2006-03" db="EMBL/GenBank/DDBJ databases">
        <authorList>
            <person name="Pinhassi J."/>
            <person name="Pedros-Alio C."/>
            <person name="Ferriera S."/>
            <person name="Johnson J."/>
            <person name="Kravitz S."/>
            <person name="Halpern A."/>
            <person name="Remington K."/>
            <person name="Beeson K."/>
            <person name="Tran B."/>
            <person name="Rogers Y.-H."/>
            <person name="Friedman R."/>
            <person name="Venter J.C."/>
        </authorList>
    </citation>
    <scope>NUCLEOTIDE SEQUENCE [LARGE SCALE GENOMIC DNA]</scope>
    <source>
        <strain evidence="1 2">RED65</strain>
    </source>
</reference>
<comment type="caution">
    <text evidence="1">The sequence shown here is derived from an EMBL/GenBank/DDBJ whole genome shotgun (WGS) entry which is preliminary data.</text>
</comment>
<dbReference type="RefSeq" id="WP_007018749.1">
    <property type="nucleotide sequence ID" value="NZ_CH724118.1"/>
</dbReference>
<dbReference type="Proteomes" id="UP000004263">
    <property type="component" value="Unassembled WGS sequence"/>
</dbReference>
<protein>
    <submittedName>
        <fullName evidence="1">Uncharacterized protein</fullName>
    </submittedName>
</protein>